<organism evidence="9 10">
    <name type="scientific">Pelagibaculum spongiae</name>
    <dbReference type="NCBI Taxonomy" id="2080658"/>
    <lineage>
        <taxon>Bacteria</taxon>
        <taxon>Pseudomonadati</taxon>
        <taxon>Pseudomonadota</taxon>
        <taxon>Gammaproteobacteria</taxon>
        <taxon>Oceanospirillales</taxon>
        <taxon>Pelagibaculum</taxon>
    </lineage>
</organism>
<dbReference type="GO" id="GO:0016020">
    <property type="term" value="C:membrane"/>
    <property type="evidence" value="ECO:0007669"/>
    <property type="project" value="TreeGrafter"/>
</dbReference>
<keyword evidence="10" id="KW-1185">Reference proteome</keyword>
<dbReference type="EMBL" id="QDDL01000003">
    <property type="protein sequence ID" value="PVZ69467.1"/>
    <property type="molecule type" value="Genomic_DNA"/>
</dbReference>
<evidence type="ECO:0000313" key="10">
    <source>
        <dbReference type="Proteomes" id="UP000244906"/>
    </source>
</evidence>
<feature type="transmembrane region" description="Helical" evidence="7">
    <location>
        <begin position="110"/>
        <end position="131"/>
    </location>
</feature>
<feature type="domain" description="Peptidase M48" evidence="8">
    <location>
        <begin position="181"/>
        <end position="358"/>
    </location>
</feature>
<dbReference type="GO" id="GO:0004222">
    <property type="term" value="F:metalloendopeptidase activity"/>
    <property type="evidence" value="ECO:0007669"/>
    <property type="project" value="InterPro"/>
</dbReference>
<keyword evidence="2" id="KW-0479">Metal-binding</keyword>
<keyword evidence="7" id="KW-0812">Transmembrane</keyword>
<keyword evidence="5 6" id="KW-0482">Metalloprotease</keyword>
<comment type="similarity">
    <text evidence="6">Belongs to the peptidase M48 family.</text>
</comment>
<dbReference type="AlphaFoldDB" id="A0A2V1H2F0"/>
<evidence type="ECO:0000256" key="6">
    <source>
        <dbReference type="RuleBase" id="RU003983"/>
    </source>
</evidence>
<reference evidence="9 10" key="1">
    <citation type="submission" date="2018-04" db="EMBL/GenBank/DDBJ databases">
        <title>Thalassorhabdus spongiae gen. nov., sp. nov., isolated from a marine sponge in South-West Iceland.</title>
        <authorList>
            <person name="Knobloch S."/>
            <person name="Daussin A."/>
            <person name="Johannsson R."/>
            <person name="Marteinsson V.T."/>
        </authorList>
    </citation>
    <scope>NUCLEOTIDE SEQUENCE [LARGE SCALE GENOMIC DNA]</scope>
    <source>
        <strain evidence="9 10">Hp12</strain>
    </source>
</reference>
<dbReference type="InterPro" id="IPR001915">
    <property type="entry name" value="Peptidase_M48"/>
</dbReference>
<keyword evidence="7" id="KW-0472">Membrane</keyword>
<comment type="cofactor">
    <cofactor evidence="6">
        <name>Zn(2+)</name>
        <dbReference type="ChEBI" id="CHEBI:29105"/>
    </cofactor>
    <text evidence="6">Binds 1 zinc ion per subunit.</text>
</comment>
<evidence type="ECO:0000256" key="3">
    <source>
        <dbReference type="ARBA" id="ARBA00022801"/>
    </source>
</evidence>
<evidence type="ECO:0000256" key="2">
    <source>
        <dbReference type="ARBA" id="ARBA00022723"/>
    </source>
</evidence>
<evidence type="ECO:0000256" key="7">
    <source>
        <dbReference type="SAM" id="Phobius"/>
    </source>
</evidence>
<comment type="caution">
    <text evidence="9">The sequence shown here is derived from an EMBL/GenBank/DDBJ whole genome shotgun (WGS) entry which is preliminary data.</text>
</comment>
<dbReference type="CDD" id="cd07332">
    <property type="entry name" value="M48C_Oma1_like"/>
    <property type="match status" value="1"/>
</dbReference>
<dbReference type="GO" id="GO:0046872">
    <property type="term" value="F:metal ion binding"/>
    <property type="evidence" value="ECO:0007669"/>
    <property type="project" value="UniProtKB-KW"/>
</dbReference>
<dbReference type="OrthoDB" id="9810445at2"/>
<dbReference type="GO" id="GO:0051603">
    <property type="term" value="P:proteolysis involved in protein catabolic process"/>
    <property type="evidence" value="ECO:0007669"/>
    <property type="project" value="TreeGrafter"/>
</dbReference>
<sequence length="399" mass="43951">MTPTNQSDFSFDAQAFHDDLPKGKSSGTLEVTQNSIEFIGSGKRVSFPMDTIELTLGGASNRLAYFKSQAQPDWVLYTSDLNILKHPSLQTRPEISEQLSLIKNKRRSGWLITAFALMLIIAAPILLYMSMGSITGYAAEQVPAEWEETMGKTIFAQYQADIELMDQQQAEQLLPALTSPLLNAIENKPYPFKIYIVNDEAINAFALPGGYIVINSGLILKADNPEQMLGVLAHEISHVTEKHSMKNIFGVLGTYLVIDLIIGDASGLIATAAEAAPLIINQSYSRDFEREADLKGFELLEKARINPIGLQGFFAKIKAEQQKRLEKSPLEENAELIEAASSIISTHPATDERIATIGQLIAEKSDRSTPYLQLQQPFEKLQAAVANFVTSNSQAADEQ</sequence>
<dbReference type="Pfam" id="PF01435">
    <property type="entry name" value="Peptidase_M48"/>
    <property type="match status" value="1"/>
</dbReference>
<keyword evidence="1 6" id="KW-0645">Protease</keyword>
<dbReference type="InterPro" id="IPR051156">
    <property type="entry name" value="Mito/Outer_Membr_Metalloprot"/>
</dbReference>
<evidence type="ECO:0000259" key="8">
    <source>
        <dbReference type="Pfam" id="PF01435"/>
    </source>
</evidence>
<evidence type="ECO:0000256" key="5">
    <source>
        <dbReference type="ARBA" id="ARBA00023049"/>
    </source>
</evidence>
<gene>
    <name evidence="9" type="ORF">DC094_09015</name>
</gene>
<evidence type="ECO:0000256" key="4">
    <source>
        <dbReference type="ARBA" id="ARBA00022833"/>
    </source>
</evidence>
<keyword evidence="3 6" id="KW-0378">Hydrolase</keyword>
<name>A0A2V1H2F0_9GAMM</name>
<proteinExistence type="inferred from homology"/>
<dbReference type="PANTHER" id="PTHR22726">
    <property type="entry name" value="METALLOENDOPEPTIDASE OMA1"/>
    <property type="match status" value="1"/>
</dbReference>
<evidence type="ECO:0000256" key="1">
    <source>
        <dbReference type="ARBA" id="ARBA00022670"/>
    </source>
</evidence>
<dbReference type="PANTHER" id="PTHR22726:SF1">
    <property type="entry name" value="METALLOENDOPEPTIDASE OMA1, MITOCHONDRIAL"/>
    <property type="match status" value="1"/>
</dbReference>
<dbReference type="RefSeq" id="WP_116686803.1">
    <property type="nucleotide sequence ID" value="NZ_CAWNYD010000003.1"/>
</dbReference>
<dbReference type="Gene3D" id="3.30.2010.10">
    <property type="entry name" value="Metalloproteases ('zincins'), catalytic domain"/>
    <property type="match status" value="1"/>
</dbReference>
<keyword evidence="4 6" id="KW-0862">Zinc</keyword>
<accession>A0A2V1H2F0</accession>
<protein>
    <submittedName>
        <fullName evidence="9">Peptidase M48</fullName>
    </submittedName>
</protein>
<dbReference type="Proteomes" id="UP000244906">
    <property type="component" value="Unassembled WGS sequence"/>
</dbReference>
<keyword evidence="7" id="KW-1133">Transmembrane helix</keyword>
<evidence type="ECO:0000313" key="9">
    <source>
        <dbReference type="EMBL" id="PVZ69467.1"/>
    </source>
</evidence>